<keyword evidence="2" id="KW-1003">Cell membrane</keyword>
<keyword evidence="7" id="KW-0808">Transferase</keyword>
<dbReference type="EMBL" id="CP054569">
    <property type="protein sequence ID" value="QKQ50827.1"/>
    <property type="molecule type" value="Genomic_DNA"/>
</dbReference>
<proteinExistence type="predicted"/>
<protein>
    <submittedName>
        <fullName evidence="7">Decaprenyl-phosphate phosphoribosyltransferase</fullName>
        <ecNumber evidence="7">2.4.2.45</ecNumber>
    </submittedName>
</protein>
<dbReference type="Proteomes" id="UP000509782">
    <property type="component" value="Chromosome"/>
</dbReference>
<comment type="subcellular location">
    <subcellularLocation>
        <location evidence="1">Membrane</location>
        <topology evidence="1">Multi-pass membrane protein</topology>
    </subcellularLocation>
</comment>
<keyword evidence="3 6" id="KW-0812">Transmembrane</keyword>
<organism evidence="7 8">
    <name type="scientific">Achromobacter denitrificans</name>
    <name type="common">Alcaligenes denitrificans</name>
    <dbReference type="NCBI Taxonomy" id="32002"/>
    <lineage>
        <taxon>Bacteria</taxon>
        <taxon>Pseudomonadati</taxon>
        <taxon>Pseudomonadota</taxon>
        <taxon>Betaproteobacteria</taxon>
        <taxon>Burkholderiales</taxon>
        <taxon>Alcaligenaceae</taxon>
        <taxon>Achromobacter</taxon>
    </lineage>
</organism>
<dbReference type="NCBIfam" id="NF008978">
    <property type="entry name" value="PRK12324.1-4"/>
    <property type="match status" value="1"/>
</dbReference>
<dbReference type="PANTHER" id="PTHR42723">
    <property type="entry name" value="CHLOROPHYLL SYNTHASE"/>
    <property type="match status" value="1"/>
</dbReference>
<feature type="transmembrane region" description="Helical" evidence="6">
    <location>
        <begin position="294"/>
        <end position="310"/>
    </location>
</feature>
<name>A0A6N0JUV4_ACHDE</name>
<evidence type="ECO:0000256" key="5">
    <source>
        <dbReference type="ARBA" id="ARBA00023136"/>
    </source>
</evidence>
<feature type="transmembrane region" description="Helical" evidence="6">
    <location>
        <begin position="256"/>
        <end position="273"/>
    </location>
</feature>
<evidence type="ECO:0000256" key="6">
    <source>
        <dbReference type="SAM" id="Phobius"/>
    </source>
</evidence>
<feature type="transmembrane region" description="Helical" evidence="6">
    <location>
        <begin position="123"/>
        <end position="142"/>
    </location>
</feature>
<feature type="transmembrane region" description="Helical" evidence="6">
    <location>
        <begin position="176"/>
        <end position="192"/>
    </location>
</feature>
<dbReference type="Gene3D" id="1.10.357.140">
    <property type="entry name" value="UbiA prenyltransferase"/>
    <property type="match status" value="1"/>
</dbReference>
<feature type="transmembrane region" description="Helical" evidence="6">
    <location>
        <begin position="94"/>
        <end position="117"/>
    </location>
</feature>
<feature type="transmembrane region" description="Helical" evidence="6">
    <location>
        <begin position="31"/>
        <end position="47"/>
    </location>
</feature>
<gene>
    <name evidence="7" type="ORF">FOC81_30550</name>
</gene>
<dbReference type="AlphaFoldDB" id="A0A6N0JUV4"/>
<keyword evidence="5 6" id="KW-0472">Membrane</keyword>
<dbReference type="InterPro" id="IPR000537">
    <property type="entry name" value="UbiA_prenyltransferase"/>
</dbReference>
<dbReference type="EC" id="2.4.2.45" evidence="7"/>
<dbReference type="NCBIfam" id="NF008977">
    <property type="entry name" value="PRK12324.1-2"/>
    <property type="match status" value="1"/>
</dbReference>
<evidence type="ECO:0000256" key="2">
    <source>
        <dbReference type="ARBA" id="ARBA00022475"/>
    </source>
</evidence>
<sequence length="311" mass="33523">MDDRRRPARLVSRPGGQAMNAIIALLRPQQWLKNGFVLIGLIFSHGWTNSALVFGVAVGFVAFCLASSAVYVLNDYHDRAADAAHPKKRYRPIASGRVGLPTARALIVVLAGGALGLPLASGLWPVALAVVAYLLLNIAYTLRLKHKVLVDVFCIAAGFMLRLACGTYAVGILPSRWMLLCSFMLTLFLGFAKRRAEIVAIPEGALALQGSTRVVLRHYSPQLLDNLVAITASASLLTYGLYTVDAETAALHGTEHLVLTLPIVTFGVFRYLHLLYKGGSGEEPGRDLLADNQIRIAVLAWVAVVVLLVGT</sequence>
<dbReference type="InterPro" id="IPR050475">
    <property type="entry name" value="Prenyltransferase_related"/>
</dbReference>
<evidence type="ECO:0000313" key="8">
    <source>
        <dbReference type="Proteomes" id="UP000509782"/>
    </source>
</evidence>
<dbReference type="CDD" id="cd13963">
    <property type="entry name" value="PT_UbiA_2"/>
    <property type="match status" value="1"/>
</dbReference>
<evidence type="ECO:0000256" key="3">
    <source>
        <dbReference type="ARBA" id="ARBA00022692"/>
    </source>
</evidence>
<dbReference type="GO" id="GO:0016757">
    <property type="term" value="F:glycosyltransferase activity"/>
    <property type="evidence" value="ECO:0007669"/>
    <property type="project" value="UniProtKB-KW"/>
</dbReference>
<keyword evidence="4 6" id="KW-1133">Transmembrane helix</keyword>
<accession>A0A6N0JUV4</accession>
<dbReference type="GO" id="GO:0016020">
    <property type="term" value="C:membrane"/>
    <property type="evidence" value="ECO:0007669"/>
    <property type="project" value="UniProtKB-SubCell"/>
</dbReference>
<evidence type="ECO:0000256" key="1">
    <source>
        <dbReference type="ARBA" id="ARBA00004141"/>
    </source>
</evidence>
<feature type="transmembrane region" description="Helical" evidence="6">
    <location>
        <begin position="53"/>
        <end position="73"/>
    </location>
</feature>
<evidence type="ECO:0000256" key="4">
    <source>
        <dbReference type="ARBA" id="ARBA00022989"/>
    </source>
</evidence>
<reference evidence="7 8" key="1">
    <citation type="submission" date="2020-05" db="EMBL/GenBank/DDBJ databases">
        <title>FDA dAtabase for Regulatory Grade micrObial Sequences (FDA-ARGOS): Supporting development and validation of Infectious Disease Dx tests.</title>
        <authorList>
            <person name="Sproer C."/>
            <person name="Gronow S."/>
            <person name="Severitt S."/>
            <person name="Schroder I."/>
            <person name="Tallon L."/>
            <person name="Sadzewicz L."/>
            <person name="Zhao X."/>
            <person name="Vavikolanu K."/>
            <person name="Mehta A."/>
            <person name="Aluvathingal J."/>
            <person name="Nadendla S."/>
            <person name="Myers T."/>
            <person name="Yan Y."/>
            <person name="Sichtig H."/>
        </authorList>
    </citation>
    <scope>NUCLEOTIDE SEQUENCE [LARGE SCALE GENOMIC DNA]</scope>
    <source>
        <strain evidence="7 8">FDAARGOS_787</strain>
    </source>
</reference>
<dbReference type="Pfam" id="PF01040">
    <property type="entry name" value="UbiA"/>
    <property type="match status" value="1"/>
</dbReference>
<dbReference type="GO" id="GO:0016765">
    <property type="term" value="F:transferase activity, transferring alkyl or aryl (other than methyl) groups"/>
    <property type="evidence" value="ECO:0007669"/>
    <property type="project" value="InterPro"/>
</dbReference>
<keyword evidence="7" id="KW-0328">Glycosyltransferase</keyword>
<evidence type="ECO:0000313" key="7">
    <source>
        <dbReference type="EMBL" id="QKQ50827.1"/>
    </source>
</evidence>
<dbReference type="PANTHER" id="PTHR42723:SF1">
    <property type="entry name" value="CHLOROPHYLL SYNTHASE, CHLOROPLASTIC"/>
    <property type="match status" value="1"/>
</dbReference>
<feature type="transmembrane region" description="Helical" evidence="6">
    <location>
        <begin position="149"/>
        <end position="170"/>
    </location>
</feature>
<dbReference type="InterPro" id="IPR044878">
    <property type="entry name" value="UbiA_sf"/>
</dbReference>